<feature type="transmembrane region" description="Helical" evidence="1">
    <location>
        <begin position="159"/>
        <end position="181"/>
    </location>
</feature>
<gene>
    <name evidence="2" type="ORF">HRH59_04030</name>
</gene>
<dbReference type="PROSITE" id="PS51257">
    <property type="entry name" value="PROKAR_LIPOPROTEIN"/>
    <property type="match status" value="1"/>
</dbReference>
<accession>A0A7Y5API9</accession>
<comment type="caution">
    <text evidence="2">The sequence shown here is derived from an EMBL/GenBank/DDBJ whole genome shotgun (WGS) entry which is preliminary data.</text>
</comment>
<keyword evidence="1" id="KW-0812">Transmembrane</keyword>
<protein>
    <recommendedName>
        <fullName evidence="4">DUF4386 domain-containing protein</fullName>
    </recommendedName>
</protein>
<name>A0A7Y5API9_9GAMM</name>
<feature type="transmembrane region" description="Helical" evidence="1">
    <location>
        <begin position="127"/>
        <end position="150"/>
    </location>
</feature>
<feature type="transmembrane region" description="Helical" evidence="1">
    <location>
        <begin position="85"/>
        <end position="107"/>
    </location>
</feature>
<evidence type="ECO:0000313" key="2">
    <source>
        <dbReference type="EMBL" id="NRQ41739.1"/>
    </source>
</evidence>
<evidence type="ECO:0000256" key="1">
    <source>
        <dbReference type="SAM" id="Phobius"/>
    </source>
</evidence>
<reference evidence="2 3" key="1">
    <citation type="submission" date="2020-06" db="EMBL/GenBank/DDBJ databases">
        <title>Rheinheimera sp. nov., a marine bacterium isolated from coastal.</title>
        <authorList>
            <person name="Yu Q."/>
            <person name="Qi Y."/>
            <person name="Pu J."/>
        </authorList>
    </citation>
    <scope>NUCLEOTIDE SEQUENCE [LARGE SCALE GENOMIC DNA]</scope>
    <source>
        <strain evidence="2 3">YQF-2</strain>
    </source>
</reference>
<feature type="transmembrane region" description="Helical" evidence="1">
    <location>
        <begin position="187"/>
        <end position="208"/>
    </location>
</feature>
<organism evidence="2 3">
    <name type="scientific">Rheinheimera lutimaris</name>
    <dbReference type="NCBI Taxonomy" id="2740584"/>
    <lineage>
        <taxon>Bacteria</taxon>
        <taxon>Pseudomonadati</taxon>
        <taxon>Pseudomonadota</taxon>
        <taxon>Gammaproteobacteria</taxon>
        <taxon>Chromatiales</taxon>
        <taxon>Chromatiaceae</taxon>
        <taxon>Rheinheimera</taxon>
    </lineage>
</organism>
<feature type="transmembrane region" description="Helical" evidence="1">
    <location>
        <begin position="7"/>
        <end position="26"/>
    </location>
</feature>
<keyword evidence="1" id="KW-1133">Transmembrane helix</keyword>
<evidence type="ECO:0008006" key="4">
    <source>
        <dbReference type="Google" id="ProtNLM"/>
    </source>
</evidence>
<dbReference type="AlphaFoldDB" id="A0A7Y5API9"/>
<dbReference type="RefSeq" id="WP_173499988.1">
    <property type="nucleotide sequence ID" value="NZ_JABSOD010000003.1"/>
</dbReference>
<dbReference type="Proteomes" id="UP000523161">
    <property type="component" value="Unassembled WGS sequence"/>
</dbReference>
<keyword evidence="3" id="KW-1185">Reference proteome</keyword>
<evidence type="ECO:0000313" key="3">
    <source>
        <dbReference type="Proteomes" id="UP000523161"/>
    </source>
</evidence>
<feature type="transmembrane region" description="Helical" evidence="1">
    <location>
        <begin position="50"/>
        <end position="73"/>
    </location>
</feature>
<keyword evidence="1" id="KW-0472">Membrane</keyword>
<proteinExistence type="predicted"/>
<sequence>MTKPHYFYATLLIAILIFIACIMMNGPMRPGLPVGDDLATRLNYINNNLLLWQLGWLSWMLAALSLLAFAVMLSTALEPGAARQYGVLLVALGMAPDLMAETLYAFVMPHIAITDVATLQFIDLLAMHLTGFLGNGLYNIGGMLLTLALLKQQPALKLWLYPGIVVWLLGLGLSVSVALQQLKLAEYFTAASMVLSTAWFVLIAWKLWGGKPCTPRLRLFISAHW</sequence>
<dbReference type="EMBL" id="JABSOD010000003">
    <property type="protein sequence ID" value="NRQ41739.1"/>
    <property type="molecule type" value="Genomic_DNA"/>
</dbReference>